<dbReference type="AlphaFoldDB" id="A0AAU0MG88"/>
<name>A0AAU0MG88_9MICO</name>
<gene>
    <name evidence="3" type="ORF">RYJ27_11295</name>
</gene>
<dbReference type="EMBL" id="CP137080">
    <property type="protein sequence ID" value="WOQ69271.1"/>
    <property type="molecule type" value="Genomic_DNA"/>
</dbReference>
<keyword evidence="4" id="KW-1185">Reference proteome</keyword>
<evidence type="ECO:0000256" key="2">
    <source>
        <dbReference type="SAM" id="Phobius"/>
    </source>
</evidence>
<feature type="region of interest" description="Disordered" evidence="1">
    <location>
        <begin position="47"/>
        <end position="67"/>
    </location>
</feature>
<dbReference type="Proteomes" id="UP001329313">
    <property type="component" value="Chromosome"/>
</dbReference>
<dbReference type="RefSeq" id="WP_330170402.1">
    <property type="nucleotide sequence ID" value="NZ_CP137080.1"/>
</dbReference>
<dbReference type="KEGG" id="mliy:RYJ27_11295"/>
<sequence>MEFLVVVALVLVVWLAVGVGVALVIGRVVRRGDEHAQVMGSWRASVADPAPARRDGADAAGNVEPQP</sequence>
<proteinExistence type="predicted"/>
<accession>A0AAU0MG88</accession>
<evidence type="ECO:0000313" key="3">
    <source>
        <dbReference type="EMBL" id="WOQ69271.1"/>
    </source>
</evidence>
<evidence type="ECO:0008006" key="5">
    <source>
        <dbReference type="Google" id="ProtNLM"/>
    </source>
</evidence>
<keyword evidence="2" id="KW-1133">Transmembrane helix</keyword>
<reference evidence="3 4" key="1">
    <citation type="submission" date="2023-10" db="EMBL/GenBank/DDBJ databases">
        <title>Y20.</title>
        <authorList>
            <person name="Zhang G."/>
            <person name="Ding Y."/>
        </authorList>
    </citation>
    <scope>NUCLEOTIDE SEQUENCE [LARGE SCALE GENOMIC DNA]</scope>
    <source>
        <strain evidence="3 4">Y20</strain>
    </source>
</reference>
<keyword evidence="2" id="KW-0812">Transmembrane</keyword>
<feature type="transmembrane region" description="Helical" evidence="2">
    <location>
        <begin position="6"/>
        <end position="29"/>
    </location>
</feature>
<protein>
    <recommendedName>
        <fullName evidence="5">Secreted protein</fullName>
    </recommendedName>
</protein>
<organism evidence="3 4">
    <name type="scientific">Microbacterium limosum</name>
    <dbReference type="NCBI Taxonomy" id="3079935"/>
    <lineage>
        <taxon>Bacteria</taxon>
        <taxon>Bacillati</taxon>
        <taxon>Actinomycetota</taxon>
        <taxon>Actinomycetes</taxon>
        <taxon>Micrococcales</taxon>
        <taxon>Microbacteriaceae</taxon>
        <taxon>Microbacterium</taxon>
    </lineage>
</organism>
<keyword evidence="2" id="KW-0472">Membrane</keyword>
<evidence type="ECO:0000256" key="1">
    <source>
        <dbReference type="SAM" id="MobiDB-lite"/>
    </source>
</evidence>
<evidence type="ECO:0000313" key="4">
    <source>
        <dbReference type="Proteomes" id="UP001329313"/>
    </source>
</evidence>